<comment type="caution">
    <text evidence="7">The sequence shown here is derived from an EMBL/GenBank/DDBJ whole genome shotgun (WGS) entry which is preliminary data.</text>
</comment>
<dbReference type="EMBL" id="JAXCGZ010001889">
    <property type="protein sequence ID" value="KAK7085179.1"/>
    <property type="molecule type" value="Genomic_DNA"/>
</dbReference>
<protein>
    <recommendedName>
        <fullName evidence="6">Peptidase S1 domain-containing protein</fullName>
    </recommendedName>
</protein>
<dbReference type="InterPro" id="IPR033116">
    <property type="entry name" value="TRYPSIN_SER"/>
</dbReference>
<reference evidence="7 8" key="1">
    <citation type="submission" date="2023-11" db="EMBL/GenBank/DDBJ databases">
        <title>Halocaridina rubra genome assembly.</title>
        <authorList>
            <person name="Smith C."/>
        </authorList>
    </citation>
    <scope>NUCLEOTIDE SEQUENCE [LARGE SCALE GENOMIC DNA]</scope>
    <source>
        <strain evidence="7">EP-1</strain>
        <tissue evidence="7">Whole</tissue>
    </source>
</reference>
<evidence type="ECO:0000256" key="2">
    <source>
        <dbReference type="ARBA" id="ARBA00023157"/>
    </source>
</evidence>
<keyword evidence="8" id="KW-1185">Reference proteome</keyword>
<organism evidence="7 8">
    <name type="scientific">Halocaridina rubra</name>
    <name type="common">Hawaiian red shrimp</name>
    <dbReference type="NCBI Taxonomy" id="373956"/>
    <lineage>
        <taxon>Eukaryota</taxon>
        <taxon>Metazoa</taxon>
        <taxon>Ecdysozoa</taxon>
        <taxon>Arthropoda</taxon>
        <taxon>Crustacea</taxon>
        <taxon>Multicrustacea</taxon>
        <taxon>Malacostraca</taxon>
        <taxon>Eumalacostraca</taxon>
        <taxon>Eucarida</taxon>
        <taxon>Decapoda</taxon>
        <taxon>Pleocyemata</taxon>
        <taxon>Caridea</taxon>
        <taxon>Atyoidea</taxon>
        <taxon>Atyidae</taxon>
        <taxon>Halocaridina</taxon>
    </lineage>
</organism>
<dbReference type="GO" id="GO:0006508">
    <property type="term" value="P:proteolysis"/>
    <property type="evidence" value="ECO:0007669"/>
    <property type="project" value="InterPro"/>
</dbReference>
<dbReference type="PROSITE" id="PS00135">
    <property type="entry name" value="TRYPSIN_SER"/>
    <property type="match status" value="1"/>
</dbReference>
<feature type="domain" description="Peptidase S1" evidence="6">
    <location>
        <begin position="87"/>
        <end position="337"/>
    </location>
</feature>
<dbReference type="SMART" id="SM00020">
    <property type="entry name" value="Tryp_SPc"/>
    <property type="match status" value="1"/>
</dbReference>
<gene>
    <name evidence="7" type="ORF">SK128_015723</name>
</gene>
<evidence type="ECO:0000313" key="7">
    <source>
        <dbReference type="EMBL" id="KAK7085179.1"/>
    </source>
</evidence>
<dbReference type="FunFam" id="2.40.10.10:FF:000028">
    <property type="entry name" value="Serine protease easter"/>
    <property type="match status" value="1"/>
</dbReference>
<feature type="chain" id="PRO_5042859607" description="Peptidase S1 domain-containing protein" evidence="5">
    <location>
        <begin position="21"/>
        <end position="346"/>
    </location>
</feature>
<dbReference type="Pfam" id="PF00089">
    <property type="entry name" value="Trypsin"/>
    <property type="match status" value="1"/>
</dbReference>
<evidence type="ECO:0000256" key="3">
    <source>
        <dbReference type="ARBA" id="ARBA00023180"/>
    </source>
</evidence>
<dbReference type="SUPFAM" id="SSF50494">
    <property type="entry name" value="Trypsin-like serine proteases"/>
    <property type="match status" value="1"/>
</dbReference>
<dbReference type="InterPro" id="IPR001314">
    <property type="entry name" value="Peptidase_S1A"/>
</dbReference>
<dbReference type="InterPro" id="IPR051487">
    <property type="entry name" value="Ser/Thr_Proteases_Immune/Dev"/>
</dbReference>
<dbReference type="GO" id="GO:0004252">
    <property type="term" value="F:serine-type endopeptidase activity"/>
    <property type="evidence" value="ECO:0007669"/>
    <property type="project" value="InterPro"/>
</dbReference>
<dbReference type="InterPro" id="IPR001254">
    <property type="entry name" value="Trypsin_dom"/>
</dbReference>
<dbReference type="PRINTS" id="PR00722">
    <property type="entry name" value="CHYMOTRYPSIN"/>
</dbReference>
<dbReference type="Gene3D" id="2.40.10.10">
    <property type="entry name" value="Trypsin-like serine proteases"/>
    <property type="match status" value="1"/>
</dbReference>
<evidence type="ECO:0000313" key="8">
    <source>
        <dbReference type="Proteomes" id="UP001381693"/>
    </source>
</evidence>
<sequence>MLLLNIRIFPLATMFYTTYALLKNKTCELQGGVCSLNTNDHQSTCVTLPYTCGANKVCCKNGMGGKPKDENRKGTVCYCGQANIPRIVGGEEVKPKNKYPWMARLSVKLGKFMSSCGGSLINNRFVITSAHCVYDGNKSKYVKPQQVKVILADHNRFSTSDDVPGVTRTVPVSRIIPHENYDHSKFDHDMALLRLKKQLDLLAYDEIKPICLPQREGISYKGYVATAIGWGLMDYSDQSSLPDVLLEVTLPILSQRKCRRYVPSGFPVKSTMICTGTTAADVGICLGDSGGPLAVTEGDTYTLVGMPSATFDCGQPKTADVYVRVSKYIDWVKDKTRDSKWCSLPP</sequence>
<dbReference type="Proteomes" id="UP001381693">
    <property type="component" value="Unassembled WGS sequence"/>
</dbReference>
<keyword evidence="1 5" id="KW-0732">Signal</keyword>
<proteinExistence type="inferred from homology"/>
<feature type="signal peptide" evidence="5">
    <location>
        <begin position="1"/>
        <end position="20"/>
    </location>
</feature>
<keyword evidence="2" id="KW-1015">Disulfide bond</keyword>
<evidence type="ECO:0000256" key="5">
    <source>
        <dbReference type="SAM" id="SignalP"/>
    </source>
</evidence>
<accession>A0AAN9AE67</accession>
<dbReference type="PROSITE" id="PS50240">
    <property type="entry name" value="TRYPSIN_DOM"/>
    <property type="match status" value="1"/>
</dbReference>
<dbReference type="CDD" id="cd00190">
    <property type="entry name" value="Tryp_SPc"/>
    <property type="match status" value="1"/>
</dbReference>
<comment type="similarity">
    <text evidence="4">Belongs to the peptidase S1 family. CLIP subfamily.</text>
</comment>
<evidence type="ECO:0000256" key="1">
    <source>
        <dbReference type="ARBA" id="ARBA00022729"/>
    </source>
</evidence>
<evidence type="ECO:0000259" key="6">
    <source>
        <dbReference type="PROSITE" id="PS50240"/>
    </source>
</evidence>
<dbReference type="InterPro" id="IPR009003">
    <property type="entry name" value="Peptidase_S1_PA"/>
</dbReference>
<name>A0AAN9AE67_HALRR</name>
<evidence type="ECO:0000256" key="4">
    <source>
        <dbReference type="ARBA" id="ARBA00024195"/>
    </source>
</evidence>
<keyword evidence="3" id="KW-0325">Glycoprotein</keyword>
<dbReference type="PANTHER" id="PTHR24256">
    <property type="entry name" value="TRYPTASE-RELATED"/>
    <property type="match status" value="1"/>
</dbReference>
<dbReference type="AlphaFoldDB" id="A0AAN9AE67"/>
<dbReference type="InterPro" id="IPR043504">
    <property type="entry name" value="Peptidase_S1_PA_chymotrypsin"/>
</dbReference>